<reference evidence="5 6" key="1">
    <citation type="journal article" date="2015" name="Genome Announc.">
        <title>Expanding the biotechnology potential of lactobacilli through comparative genomics of 213 strains and associated genera.</title>
        <authorList>
            <person name="Sun Z."/>
            <person name="Harris H.M."/>
            <person name="McCann A."/>
            <person name="Guo C."/>
            <person name="Argimon S."/>
            <person name="Zhang W."/>
            <person name="Yang X."/>
            <person name="Jeffery I.B."/>
            <person name="Cooney J.C."/>
            <person name="Kagawa T.F."/>
            <person name="Liu W."/>
            <person name="Song Y."/>
            <person name="Salvetti E."/>
            <person name="Wrobel A."/>
            <person name="Rasinkangas P."/>
            <person name="Parkhill J."/>
            <person name="Rea M.C."/>
            <person name="O'Sullivan O."/>
            <person name="Ritari J."/>
            <person name="Douillard F.P."/>
            <person name="Paul Ross R."/>
            <person name="Yang R."/>
            <person name="Briner A.E."/>
            <person name="Felis G.E."/>
            <person name="de Vos W.M."/>
            <person name="Barrangou R."/>
            <person name="Klaenhammer T.R."/>
            <person name="Caufield P.W."/>
            <person name="Cui Y."/>
            <person name="Zhang H."/>
            <person name="O'Toole P.W."/>
        </authorList>
    </citation>
    <scope>NUCLEOTIDE SEQUENCE [LARGE SCALE GENOMIC DNA]</scope>
    <source>
        <strain evidence="5 6">DSM 14421</strain>
    </source>
</reference>
<dbReference type="Proteomes" id="UP000052013">
    <property type="component" value="Unassembled WGS sequence"/>
</dbReference>
<protein>
    <submittedName>
        <fullName evidence="5">Glycosyl hydrolase family 25</fullName>
    </submittedName>
</protein>
<feature type="chain" id="PRO_5006410334" evidence="4">
    <location>
        <begin position="30"/>
        <end position="230"/>
    </location>
</feature>
<dbReference type="PATRIC" id="fig|1423739.3.peg.1517"/>
<evidence type="ECO:0000313" key="5">
    <source>
        <dbReference type="EMBL" id="KRL64176.1"/>
    </source>
</evidence>
<dbReference type="GO" id="GO:0016052">
    <property type="term" value="P:carbohydrate catabolic process"/>
    <property type="evidence" value="ECO:0007669"/>
    <property type="project" value="TreeGrafter"/>
</dbReference>
<dbReference type="GO" id="GO:0003796">
    <property type="term" value="F:lysozyme activity"/>
    <property type="evidence" value="ECO:0007669"/>
    <property type="project" value="InterPro"/>
</dbReference>
<evidence type="ECO:0000256" key="1">
    <source>
        <dbReference type="ARBA" id="ARBA00010646"/>
    </source>
</evidence>
<dbReference type="AlphaFoldDB" id="A0A0R1S5B5"/>
<dbReference type="Gene3D" id="3.20.20.80">
    <property type="entry name" value="Glycosidases"/>
    <property type="match status" value="1"/>
</dbReference>
<name>A0A0R1S5B5_9LACO</name>
<dbReference type="PANTHER" id="PTHR34135:SF2">
    <property type="entry name" value="LYSOZYME"/>
    <property type="match status" value="1"/>
</dbReference>
<accession>A0A0R1S5B5</accession>
<dbReference type="SUPFAM" id="SSF51445">
    <property type="entry name" value="(Trans)glycosidases"/>
    <property type="match status" value="1"/>
</dbReference>
<evidence type="ECO:0000256" key="2">
    <source>
        <dbReference type="ARBA" id="ARBA00022801"/>
    </source>
</evidence>
<dbReference type="PROSITE" id="PS51904">
    <property type="entry name" value="GLYCOSYL_HYDROL_F25_2"/>
    <property type="match status" value="1"/>
</dbReference>
<dbReference type="EMBL" id="AZEY01000098">
    <property type="protein sequence ID" value="KRL64176.1"/>
    <property type="molecule type" value="Genomic_DNA"/>
</dbReference>
<dbReference type="GO" id="GO:0009253">
    <property type="term" value="P:peptidoglycan catabolic process"/>
    <property type="evidence" value="ECO:0007669"/>
    <property type="project" value="InterPro"/>
</dbReference>
<dbReference type="InterPro" id="IPR018077">
    <property type="entry name" value="Glyco_hydro_fam25_subgr"/>
</dbReference>
<dbReference type="InterPro" id="IPR002053">
    <property type="entry name" value="Glyco_hydro_25"/>
</dbReference>
<comment type="caution">
    <text evidence="5">The sequence shown here is derived from an EMBL/GenBank/DDBJ whole genome shotgun (WGS) entry which is preliminary data.</text>
</comment>
<keyword evidence="4" id="KW-0732">Signal</keyword>
<dbReference type="PANTHER" id="PTHR34135">
    <property type="entry name" value="LYSOZYME"/>
    <property type="match status" value="1"/>
</dbReference>
<dbReference type="GO" id="GO:0016998">
    <property type="term" value="P:cell wall macromolecule catabolic process"/>
    <property type="evidence" value="ECO:0007669"/>
    <property type="project" value="InterPro"/>
</dbReference>
<dbReference type="RefSeq" id="WP_057865861.1">
    <property type="nucleotide sequence ID" value="NZ_AZEY01000098.1"/>
</dbReference>
<dbReference type="SMART" id="SM00641">
    <property type="entry name" value="Glyco_25"/>
    <property type="match status" value="1"/>
</dbReference>
<feature type="signal peptide" evidence="4">
    <location>
        <begin position="1"/>
        <end position="29"/>
    </location>
</feature>
<gene>
    <name evidence="5" type="ORF">FC85_GL001450</name>
</gene>
<evidence type="ECO:0000256" key="4">
    <source>
        <dbReference type="SAM" id="SignalP"/>
    </source>
</evidence>
<organism evidence="5 6">
    <name type="scientific">Lentilactobacillus diolivorans DSM 14421</name>
    <dbReference type="NCBI Taxonomy" id="1423739"/>
    <lineage>
        <taxon>Bacteria</taxon>
        <taxon>Bacillati</taxon>
        <taxon>Bacillota</taxon>
        <taxon>Bacilli</taxon>
        <taxon>Lactobacillales</taxon>
        <taxon>Lactobacillaceae</taxon>
        <taxon>Lentilactobacillus</taxon>
    </lineage>
</organism>
<comment type="similarity">
    <text evidence="1">Belongs to the glycosyl hydrolase 25 family.</text>
</comment>
<dbReference type="InterPro" id="IPR017853">
    <property type="entry name" value="GH"/>
</dbReference>
<dbReference type="STRING" id="1423739.FC85_GL001450"/>
<evidence type="ECO:0000256" key="3">
    <source>
        <dbReference type="ARBA" id="ARBA00023295"/>
    </source>
</evidence>
<keyword evidence="3" id="KW-0326">Glycosidase</keyword>
<evidence type="ECO:0000313" key="6">
    <source>
        <dbReference type="Proteomes" id="UP000052013"/>
    </source>
</evidence>
<proteinExistence type="inferred from homology"/>
<dbReference type="Pfam" id="PF01183">
    <property type="entry name" value="Glyco_hydro_25"/>
    <property type="match status" value="1"/>
</dbReference>
<keyword evidence="2 5" id="KW-0378">Hydrolase</keyword>
<sequence>MKRSKKIVAALIALTAGGFLAISSTSVLASQPKTDMVDLSAWQGAISNLGYQNMKNSGVKAITIKATEGTFYKNPLLGQQTDTAVQSGMSINFYHFANFTTKAQAKKEAKYFVKAVESVTNQKNVVMVIDFEASKLAKLPIATNNRNVKAFNKVVKAAGYSKTDLYTNANWVDSYISMTSKNKGWLASYPTNPTGVRYAAANAWQWSSSYKFGGKTSSLDVSQMNNDYYT</sequence>